<evidence type="ECO:0000313" key="2">
    <source>
        <dbReference type="EMBL" id="PMD41826.1"/>
    </source>
</evidence>
<protein>
    <recommendedName>
        <fullName evidence="4">Cupin type-1 domain-containing protein</fullName>
    </recommendedName>
</protein>
<accession>A0A2J6RTI0</accession>
<dbReference type="EMBL" id="KZ613944">
    <property type="protein sequence ID" value="PMD41826.1"/>
    <property type="molecule type" value="Genomic_DNA"/>
</dbReference>
<reference evidence="2 3" key="1">
    <citation type="submission" date="2016-04" db="EMBL/GenBank/DDBJ databases">
        <title>A degradative enzymes factory behind the ericoid mycorrhizal symbiosis.</title>
        <authorList>
            <consortium name="DOE Joint Genome Institute"/>
            <person name="Martino E."/>
            <person name="Morin E."/>
            <person name="Grelet G."/>
            <person name="Kuo A."/>
            <person name="Kohler A."/>
            <person name="Daghino S."/>
            <person name="Barry K."/>
            <person name="Choi C."/>
            <person name="Cichocki N."/>
            <person name="Clum A."/>
            <person name="Copeland A."/>
            <person name="Hainaut M."/>
            <person name="Haridas S."/>
            <person name="Labutti K."/>
            <person name="Lindquist E."/>
            <person name="Lipzen A."/>
            <person name="Khouja H.-R."/>
            <person name="Murat C."/>
            <person name="Ohm R."/>
            <person name="Olson A."/>
            <person name="Spatafora J."/>
            <person name="Veneault-Fourrey C."/>
            <person name="Henrissat B."/>
            <person name="Grigoriev I."/>
            <person name="Martin F."/>
            <person name="Perotto S."/>
        </authorList>
    </citation>
    <scope>NUCLEOTIDE SEQUENCE [LARGE SCALE GENOMIC DNA]</scope>
    <source>
        <strain evidence="2 3">F</strain>
    </source>
</reference>
<evidence type="ECO:0000313" key="3">
    <source>
        <dbReference type="Proteomes" id="UP000235786"/>
    </source>
</evidence>
<dbReference type="SUPFAM" id="SSF51182">
    <property type="entry name" value="RmlC-like cupins"/>
    <property type="match status" value="1"/>
</dbReference>
<feature type="chain" id="PRO_5014473707" description="Cupin type-1 domain-containing protein" evidence="1">
    <location>
        <begin position="21"/>
        <end position="186"/>
    </location>
</feature>
<keyword evidence="3" id="KW-1185">Reference proteome</keyword>
<gene>
    <name evidence="2" type="ORF">L207DRAFT_633138</name>
</gene>
<evidence type="ECO:0008006" key="4">
    <source>
        <dbReference type="Google" id="ProtNLM"/>
    </source>
</evidence>
<proteinExistence type="predicted"/>
<dbReference type="InterPro" id="IPR011051">
    <property type="entry name" value="RmlC_Cupin_sf"/>
</dbReference>
<dbReference type="OrthoDB" id="3223416at2759"/>
<evidence type="ECO:0000256" key="1">
    <source>
        <dbReference type="SAM" id="SignalP"/>
    </source>
</evidence>
<dbReference type="Proteomes" id="UP000235786">
    <property type="component" value="Unassembled WGS sequence"/>
</dbReference>
<feature type="signal peptide" evidence="1">
    <location>
        <begin position="1"/>
        <end position="20"/>
    </location>
</feature>
<organism evidence="2 3">
    <name type="scientific">Hyaloscypha variabilis (strain UAMH 11265 / GT02V1 / F)</name>
    <name type="common">Meliniomyces variabilis</name>
    <dbReference type="NCBI Taxonomy" id="1149755"/>
    <lineage>
        <taxon>Eukaryota</taxon>
        <taxon>Fungi</taxon>
        <taxon>Dikarya</taxon>
        <taxon>Ascomycota</taxon>
        <taxon>Pezizomycotina</taxon>
        <taxon>Leotiomycetes</taxon>
        <taxon>Helotiales</taxon>
        <taxon>Hyaloscyphaceae</taxon>
        <taxon>Hyaloscypha</taxon>
        <taxon>Hyaloscypha variabilis</taxon>
    </lineage>
</organism>
<name>A0A2J6RTI0_HYAVF</name>
<dbReference type="AlphaFoldDB" id="A0A2J6RTI0"/>
<keyword evidence="1" id="KW-0732">Signal</keyword>
<sequence>MHLANIIIHTLPMILTTTFANPSQARYLTIPAVTTDANNHAILECWRFNTPFSNYPTVGTSLFLANTTNITYVILPPRSAEGIHKPPSPMFFVLLSGLARVTFPFNDKELWIREGAQGLIVANDVKGIGHFTEYPGEKESVALQVPFKDGVVPEHEVVERGACLIGERNDEERVGDGTQEVVAELL</sequence>